<evidence type="ECO:0000256" key="10">
    <source>
        <dbReference type="ARBA" id="ARBA00023270"/>
    </source>
</evidence>
<evidence type="ECO:0000256" key="8">
    <source>
        <dbReference type="ARBA" id="ARBA00023154"/>
    </source>
</evidence>
<evidence type="ECO:0000256" key="3">
    <source>
        <dbReference type="ARBA" id="ARBA00007592"/>
    </source>
</evidence>
<evidence type="ECO:0000256" key="1">
    <source>
        <dbReference type="ARBA" id="ARBA00003294"/>
    </source>
</evidence>
<organism evidence="16 17">
    <name type="scientific">Tenuifilum thalassicum</name>
    <dbReference type="NCBI Taxonomy" id="2590900"/>
    <lineage>
        <taxon>Bacteria</taxon>
        <taxon>Pseudomonadati</taxon>
        <taxon>Bacteroidota</taxon>
        <taxon>Bacteroidia</taxon>
        <taxon>Bacteroidales</taxon>
        <taxon>Tenuifilaceae</taxon>
        <taxon>Tenuifilum</taxon>
    </lineage>
</organism>
<evidence type="ECO:0000256" key="6">
    <source>
        <dbReference type="ARBA" id="ARBA00022605"/>
    </source>
</evidence>
<dbReference type="RefSeq" id="WP_173074010.1">
    <property type="nucleotide sequence ID" value="NZ_CP041345.1"/>
</dbReference>
<dbReference type="PRINTS" id="PR00146">
    <property type="entry name" value="DHPICSNTHASE"/>
</dbReference>
<comment type="function">
    <text evidence="1 12">Catalyzes the condensation of (S)-aspartate-beta-semialdehyde [(S)-ASA] and pyruvate to 4-hydroxy-tetrahydrodipicolinate (HTPA).</text>
</comment>
<dbReference type="AlphaFoldDB" id="A0A7D3XZE0"/>
<comment type="subcellular location">
    <subcellularLocation>
        <location evidence="12">Cytoplasm</location>
    </subcellularLocation>
</comment>
<keyword evidence="5 12" id="KW-0963">Cytoplasm</keyword>
<dbReference type="GO" id="GO:0008840">
    <property type="term" value="F:4-hydroxy-tetrahydrodipicolinate synthase activity"/>
    <property type="evidence" value="ECO:0007669"/>
    <property type="project" value="UniProtKB-UniRule"/>
</dbReference>
<evidence type="ECO:0000313" key="16">
    <source>
        <dbReference type="EMBL" id="QKG79853.1"/>
    </source>
</evidence>
<dbReference type="PANTHER" id="PTHR12128">
    <property type="entry name" value="DIHYDRODIPICOLINATE SYNTHASE"/>
    <property type="match status" value="1"/>
</dbReference>
<dbReference type="PIRSF" id="PIRSF001365">
    <property type="entry name" value="DHDPS"/>
    <property type="match status" value="1"/>
</dbReference>
<reference evidence="16 17" key="1">
    <citation type="submission" date="2019-07" db="EMBL/GenBank/DDBJ databases">
        <title>Thalassofilum flectens gen. nov., sp. nov., a novel moderate thermophilic anaerobe from a shallow sea hot spring in Kunashir Island (Russia), representing a new family in the order Bacteroidales, and proposal of Thalassofilacea fam. nov.</title>
        <authorList>
            <person name="Kochetkova T.V."/>
            <person name="Podosokorskaya O.A."/>
            <person name="Novikov A."/>
            <person name="Elcheninov A.G."/>
            <person name="Toshchakov S.V."/>
            <person name="Kublanov I.V."/>
        </authorList>
    </citation>
    <scope>NUCLEOTIDE SEQUENCE [LARGE SCALE GENOMIC DNA]</scope>
    <source>
        <strain evidence="16 17">38-H</strain>
    </source>
</reference>
<name>A0A7D3XZE0_9BACT</name>
<dbReference type="SUPFAM" id="SSF51569">
    <property type="entry name" value="Aldolase"/>
    <property type="match status" value="1"/>
</dbReference>
<dbReference type="NCBIfam" id="TIGR00674">
    <property type="entry name" value="dapA"/>
    <property type="match status" value="1"/>
</dbReference>
<evidence type="ECO:0000256" key="4">
    <source>
        <dbReference type="ARBA" id="ARBA00012086"/>
    </source>
</evidence>
<comment type="catalytic activity">
    <reaction evidence="11 12">
        <text>L-aspartate 4-semialdehyde + pyruvate = (2S,4S)-4-hydroxy-2,3,4,5-tetrahydrodipicolinate + H2O + H(+)</text>
        <dbReference type="Rhea" id="RHEA:34171"/>
        <dbReference type="ChEBI" id="CHEBI:15361"/>
        <dbReference type="ChEBI" id="CHEBI:15377"/>
        <dbReference type="ChEBI" id="CHEBI:15378"/>
        <dbReference type="ChEBI" id="CHEBI:67139"/>
        <dbReference type="ChEBI" id="CHEBI:537519"/>
        <dbReference type="EC" id="4.3.3.7"/>
    </reaction>
</comment>
<comment type="caution">
    <text evidence="12">Was originally thought to be a dihydrodipicolinate synthase (DHDPS), catalyzing the condensation of (S)-aspartate-beta-semialdehyde [(S)-ASA] and pyruvate to dihydrodipicolinate (DHDP). However, it was shown in E.coli that the product of the enzymatic reaction is not dihydrodipicolinate but in fact (4S)-4-hydroxy-2,3,4,5-tetrahydro-(2S)-dipicolinic acid (HTPA), and that the consecutive dehydration reaction leading to DHDP is not spontaneous but catalyzed by DapB.</text>
</comment>
<comment type="subunit">
    <text evidence="12">Homotetramer; dimer of dimers.</text>
</comment>
<evidence type="ECO:0000256" key="7">
    <source>
        <dbReference type="ARBA" id="ARBA00022915"/>
    </source>
</evidence>
<comment type="pathway">
    <text evidence="2 12">Amino-acid biosynthesis; L-lysine biosynthesis via DAP pathway; (S)-tetrahydrodipicolinate from L-aspartate: step 3/4.</text>
</comment>
<dbReference type="Pfam" id="PF00701">
    <property type="entry name" value="DHDPS"/>
    <property type="match status" value="1"/>
</dbReference>
<dbReference type="PANTHER" id="PTHR12128:SF66">
    <property type="entry name" value="4-HYDROXY-2-OXOGLUTARATE ALDOLASE, MITOCHONDRIAL"/>
    <property type="match status" value="1"/>
</dbReference>
<feature type="binding site" evidence="12 15">
    <location>
        <position position="209"/>
    </location>
    <ligand>
        <name>pyruvate</name>
        <dbReference type="ChEBI" id="CHEBI:15361"/>
    </ligand>
</feature>
<evidence type="ECO:0000256" key="9">
    <source>
        <dbReference type="ARBA" id="ARBA00023239"/>
    </source>
</evidence>
<dbReference type="KEGG" id="ttz:FHG85_06120"/>
<dbReference type="UniPathway" id="UPA00034">
    <property type="reaction ID" value="UER00017"/>
</dbReference>
<dbReference type="EC" id="4.3.3.7" evidence="4 12"/>
<keyword evidence="6 12" id="KW-0028">Amino-acid biosynthesis</keyword>
<accession>A0A7D3XZE0</accession>
<dbReference type="HAMAP" id="MF_00418">
    <property type="entry name" value="DapA"/>
    <property type="match status" value="1"/>
</dbReference>
<feature type="active site" description="Proton donor/acceptor" evidence="12 14">
    <location>
        <position position="137"/>
    </location>
</feature>
<evidence type="ECO:0000256" key="13">
    <source>
        <dbReference type="PIRNR" id="PIRNR001365"/>
    </source>
</evidence>
<dbReference type="SMART" id="SM01130">
    <property type="entry name" value="DHDPS"/>
    <property type="match status" value="1"/>
</dbReference>
<keyword evidence="9 12" id="KW-0456">Lyase</keyword>
<keyword evidence="8 12" id="KW-0457">Lysine biosynthesis</keyword>
<keyword evidence="7 12" id="KW-0220">Diaminopimelate biosynthesis</keyword>
<dbReference type="Gene3D" id="3.20.20.70">
    <property type="entry name" value="Aldolase class I"/>
    <property type="match status" value="1"/>
</dbReference>
<evidence type="ECO:0000256" key="14">
    <source>
        <dbReference type="PIRSR" id="PIRSR001365-1"/>
    </source>
</evidence>
<feature type="site" description="Part of a proton relay during catalysis" evidence="12">
    <location>
        <position position="48"/>
    </location>
</feature>
<evidence type="ECO:0000256" key="15">
    <source>
        <dbReference type="PIRSR" id="PIRSR001365-2"/>
    </source>
</evidence>
<keyword evidence="10 12" id="KW-0704">Schiff base</keyword>
<keyword evidence="17" id="KW-1185">Reference proteome</keyword>
<comment type="similarity">
    <text evidence="3 12 13">Belongs to the DapA family.</text>
</comment>
<dbReference type="InterPro" id="IPR005263">
    <property type="entry name" value="DapA"/>
</dbReference>
<evidence type="ECO:0000313" key="17">
    <source>
        <dbReference type="Proteomes" id="UP000500961"/>
    </source>
</evidence>
<proteinExistence type="inferred from homology"/>
<evidence type="ECO:0000256" key="2">
    <source>
        <dbReference type="ARBA" id="ARBA00005120"/>
    </source>
</evidence>
<evidence type="ECO:0000256" key="11">
    <source>
        <dbReference type="ARBA" id="ARBA00047836"/>
    </source>
</evidence>
<feature type="active site" description="Schiff-base intermediate with substrate" evidence="12 14">
    <location>
        <position position="167"/>
    </location>
</feature>
<evidence type="ECO:0000256" key="12">
    <source>
        <dbReference type="HAMAP-Rule" id="MF_00418"/>
    </source>
</evidence>
<dbReference type="CDD" id="cd00950">
    <property type="entry name" value="DHDPS"/>
    <property type="match status" value="1"/>
</dbReference>
<evidence type="ECO:0000256" key="5">
    <source>
        <dbReference type="ARBA" id="ARBA00022490"/>
    </source>
</evidence>
<dbReference type="GO" id="GO:0009089">
    <property type="term" value="P:lysine biosynthetic process via diaminopimelate"/>
    <property type="evidence" value="ECO:0007669"/>
    <property type="project" value="UniProtKB-UniRule"/>
</dbReference>
<dbReference type="InterPro" id="IPR002220">
    <property type="entry name" value="DapA-like"/>
</dbReference>
<sequence length="294" mass="31952">MDTKRLRGLGVAMVTPFNLDYTIDYTAIDKLIEFLIGNGVNFLVVQGTTAETATLSDSERRKLADYIVSKVNGRVPLVLGIGGNDTKKVIDIYSKFNLDGFDAVLSVTPYYNKPTQKGIYLHFKTIAENTDLPIVLYNVPGRTGVNMTAETTLKLAHEYKGKIIAVKEASGNLNQMGYILRDRPNNFLVLSGDDGLTLPQIAMGADGVISVLGNCAPAQFSRMIKHALEGNFEEAAKIHLSLIELIDLLFAEGNPGGVKAALNALGLIENVLRLPLAPVSEATFEKIKNIITKL</sequence>
<dbReference type="Proteomes" id="UP000500961">
    <property type="component" value="Chromosome"/>
</dbReference>
<dbReference type="GO" id="GO:0019877">
    <property type="term" value="P:diaminopimelate biosynthetic process"/>
    <property type="evidence" value="ECO:0007669"/>
    <property type="project" value="UniProtKB-UniRule"/>
</dbReference>
<feature type="site" description="Part of a proton relay during catalysis" evidence="12">
    <location>
        <position position="111"/>
    </location>
</feature>
<dbReference type="EMBL" id="CP041345">
    <property type="protein sequence ID" value="QKG79853.1"/>
    <property type="molecule type" value="Genomic_DNA"/>
</dbReference>
<gene>
    <name evidence="12" type="primary">dapA</name>
    <name evidence="16" type="ORF">FHG85_06120</name>
</gene>
<dbReference type="InterPro" id="IPR013785">
    <property type="entry name" value="Aldolase_TIM"/>
</dbReference>
<feature type="binding site" evidence="12 15">
    <location>
        <position position="49"/>
    </location>
    <ligand>
        <name>pyruvate</name>
        <dbReference type="ChEBI" id="CHEBI:15361"/>
    </ligand>
</feature>
<protein>
    <recommendedName>
        <fullName evidence="4 12">4-hydroxy-tetrahydrodipicolinate synthase</fullName>
        <shortName evidence="12">HTPA synthase</shortName>
        <ecNumber evidence="4 12">4.3.3.7</ecNumber>
    </recommendedName>
</protein>
<dbReference type="GO" id="GO:0005829">
    <property type="term" value="C:cytosol"/>
    <property type="evidence" value="ECO:0007669"/>
    <property type="project" value="TreeGrafter"/>
</dbReference>